<organism evidence="5">
    <name type="scientific">Alexandrium catenella</name>
    <name type="common">Red tide dinoflagellate</name>
    <name type="synonym">Gonyaulax catenella</name>
    <dbReference type="NCBI Taxonomy" id="2925"/>
    <lineage>
        <taxon>Eukaryota</taxon>
        <taxon>Sar</taxon>
        <taxon>Alveolata</taxon>
        <taxon>Dinophyceae</taxon>
        <taxon>Gonyaulacales</taxon>
        <taxon>Pyrocystaceae</taxon>
        <taxon>Alexandrium</taxon>
    </lineage>
</organism>
<evidence type="ECO:0000256" key="1">
    <source>
        <dbReference type="ARBA" id="ARBA00022723"/>
    </source>
</evidence>
<keyword evidence="2" id="KW-0106">Calcium</keyword>
<dbReference type="InterPro" id="IPR035892">
    <property type="entry name" value="C2_domain_sf"/>
</dbReference>
<name>A0A7S1SF68_ALECA</name>
<evidence type="ECO:0000259" key="4">
    <source>
        <dbReference type="PROSITE" id="PS50004"/>
    </source>
</evidence>
<accession>A0A7S1SF68</accession>
<dbReference type="SMART" id="SM00239">
    <property type="entry name" value="C2"/>
    <property type="match status" value="1"/>
</dbReference>
<proteinExistence type="predicted"/>
<protein>
    <recommendedName>
        <fullName evidence="4">C2 domain-containing protein</fullName>
    </recommendedName>
</protein>
<evidence type="ECO:0000313" key="5">
    <source>
        <dbReference type="EMBL" id="CAD9193193.1"/>
    </source>
</evidence>
<dbReference type="Gene3D" id="2.60.40.150">
    <property type="entry name" value="C2 domain"/>
    <property type="match status" value="1"/>
</dbReference>
<dbReference type="GO" id="GO:0046872">
    <property type="term" value="F:metal ion binding"/>
    <property type="evidence" value="ECO:0007669"/>
    <property type="project" value="UniProtKB-KW"/>
</dbReference>
<dbReference type="SUPFAM" id="SSF49562">
    <property type="entry name" value="C2 domain (Calcium/lipid-binding domain, CaLB)"/>
    <property type="match status" value="1"/>
</dbReference>
<feature type="compositionally biased region" description="Basic and acidic residues" evidence="3">
    <location>
        <begin position="39"/>
        <end position="48"/>
    </location>
</feature>
<dbReference type="PROSITE" id="PS50004">
    <property type="entry name" value="C2"/>
    <property type="match status" value="1"/>
</dbReference>
<keyword evidence="1" id="KW-0479">Metal-binding</keyword>
<gene>
    <name evidence="5" type="ORF">ACAT0790_LOCUS69970</name>
</gene>
<dbReference type="EMBL" id="HBGE01117308">
    <property type="protein sequence ID" value="CAD9193193.1"/>
    <property type="molecule type" value="Transcribed_RNA"/>
</dbReference>
<sequence length="317" mass="34158">MAQEFHASCVPLPADYSNASSLCVAMGCSQGSKSAGPPEEVKADRSPEPDSAQAAKEEGLKPGSKVYVSKDGGFQGEVLRCTTTNVLVRGPDGKEIWYEIEEIEDARAAPCTPGLPLQTEVQVGRKVSTARGVSGTVTKRTTTEVCIRTEAGEEIFVAIEDVTYLSLCIQAASGLRNADYIGKSDPYCICRLEGKPESKLETSTISGCLDPLWNFEARLVSYERGDTLSFEVYDKDDILGRAKLTSNQFEGNRFFGDLQLEDDNGNVTKATLRLQVCLMNADADGAQPEAEPTTAGRDVQVEEESPAPQSKKACGCF</sequence>
<feature type="region of interest" description="Disordered" evidence="3">
    <location>
        <begin position="284"/>
        <end position="317"/>
    </location>
</feature>
<evidence type="ECO:0000256" key="3">
    <source>
        <dbReference type="SAM" id="MobiDB-lite"/>
    </source>
</evidence>
<dbReference type="InterPro" id="IPR000008">
    <property type="entry name" value="C2_dom"/>
</dbReference>
<feature type="domain" description="C2" evidence="4">
    <location>
        <begin position="151"/>
        <end position="271"/>
    </location>
</feature>
<dbReference type="CDD" id="cd00030">
    <property type="entry name" value="C2"/>
    <property type="match status" value="1"/>
</dbReference>
<dbReference type="PANTHER" id="PTHR45911">
    <property type="entry name" value="C2 DOMAIN-CONTAINING PROTEIN"/>
    <property type="match status" value="1"/>
</dbReference>
<dbReference type="AlphaFoldDB" id="A0A7S1SF68"/>
<reference evidence="5" key="1">
    <citation type="submission" date="2021-01" db="EMBL/GenBank/DDBJ databases">
        <authorList>
            <person name="Corre E."/>
            <person name="Pelletier E."/>
            <person name="Niang G."/>
            <person name="Scheremetjew M."/>
            <person name="Finn R."/>
            <person name="Kale V."/>
            <person name="Holt S."/>
            <person name="Cochrane G."/>
            <person name="Meng A."/>
            <person name="Brown T."/>
            <person name="Cohen L."/>
        </authorList>
    </citation>
    <scope>NUCLEOTIDE SEQUENCE</scope>
    <source>
        <strain evidence="5">OF101</strain>
    </source>
</reference>
<dbReference type="Pfam" id="PF00168">
    <property type="entry name" value="C2"/>
    <property type="match status" value="1"/>
</dbReference>
<feature type="region of interest" description="Disordered" evidence="3">
    <location>
        <begin position="28"/>
        <end position="64"/>
    </location>
</feature>
<evidence type="ECO:0000256" key="2">
    <source>
        <dbReference type="ARBA" id="ARBA00022837"/>
    </source>
</evidence>